<evidence type="ECO:0000256" key="6">
    <source>
        <dbReference type="ARBA" id="ARBA00022860"/>
    </source>
</evidence>
<organism evidence="13 14">
    <name type="scientific">Cotesia typhae</name>
    <dbReference type="NCBI Taxonomy" id="2053667"/>
    <lineage>
        <taxon>Eukaryota</taxon>
        <taxon>Metazoa</taxon>
        <taxon>Ecdysozoa</taxon>
        <taxon>Arthropoda</taxon>
        <taxon>Hexapoda</taxon>
        <taxon>Insecta</taxon>
        <taxon>Pterygota</taxon>
        <taxon>Neoptera</taxon>
        <taxon>Endopterygota</taxon>
        <taxon>Hymenoptera</taxon>
        <taxon>Apocrita</taxon>
        <taxon>Ichneumonoidea</taxon>
        <taxon>Braconidae</taxon>
        <taxon>Microgastrinae</taxon>
        <taxon>Cotesia</taxon>
    </lineage>
</organism>
<evidence type="ECO:0000256" key="11">
    <source>
        <dbReference type="SAM" id="MobiDB-lite"/>
    </source>
</evidence>
<evidence type="ECO:0000256" key="5">
    <source>
        <dbReference type="ARBA" id="ARBA00022801"/>
    </source>
</evidence>
<dbReference type="GO" id="GO:0005516">
    <property type="term" value="F:calmodulin binding"/>
    <property type="evidence" value="ECO:0007669"/>
    <property type="project" value="UniProtKB-KW"/>
</dbReference>
<comment type="cofactor">
    <cofactor evidence="1">
        <name>Fe(3+)</name>
        <dbReference type="ChEBI" id="CHEBI:29034"/>
    </cofactor>
</comment>
<dbReference type="OrthoDB" id="5593063at2759"/>
<keyword evidence="5" id="KW-0378">Hydrolase</keyword>
<reference evidence="13" key="2">
    <citation type="submission" date="2021-04" db="EMBL/GenBank/DDBJ databases">
        <title>Genome-wide patterns of bracovirus chromosomal integration into multiple host tissues during parasitism.</title>
        <authorList>
            <person name="Chebbi M.A.C."/>
        </authorList>
    </citation>
    <scope>NUCLEOTIDE SEQUENCE</scope>
    <source>
        <tissue evidence="13">Whole body</tissue>
    </source>
</reference>
<feature type="compositionally biased region" description="Polar residues" evidence="11">
    <location>
        <begin position="16"/>
        <end position="26"/>
    </location>
</feature>
<evidence type="ECO:0000313" key="14">
    <source>
        <dbReference type="Proteomes" id="UP000729913"/>
    </source>
</evidence>
<evidence type="ECO:0000256" key="10">
    <source>
        <dbReference type="ARBA" id="ARBA00048336"/>
    </source>
</evidence>
<dbReference type="GO" id="GO:0046872">
    <property type="term" value="F:metal ion binding"/>
    <property type="evidence" value="ECO:0007669"/>
    <property type="project" value="UniProtKB-KW"/>
</dbReference>
<dbReference type="Proteomes" id="UP000729913">
    <property type="component" value="Unassembled WGS sequence"/>
</dbReference>
<dbReference type="CDD" id="cd07416">
    <property type="entry name" value="MPP_PP2B"/>
    <property type="match status" value="1"/>
</dbReference>
<name>A0A8J5R4E3_9HYME</name>
<keyword evidence="8" id="KW-0408">Iron</keyword>
<sequence>MDHRQVPPVMKDTSQKPKQASRSITDNKPAMDSDDKMKVQSNLAEQDSTAKKGIKVQEDLSKEHSTSFSPMSFESPGASSKISSREVKDLQSVSSKSSYSDVSANLESPKFLKSRDFSFMSSLPSSISNESVAGTVASEARDSSSLQGKIRSPPRPTCLIDSKNASCLSHSQLGSSNLRKSVSNLHSSSIYDIQGSSEGPELSELASIIESNRSRNSRTSSSGVNKSSAQSYHPDTPTIEINKFSPTRIFEQYHTRSRSVSPDRRYSNIFTTEGQDDSNIAPRNLNIVEEETPYQCFTEPPLTYDDYKKIYYYPGRLFIVEDDENKDSSSMIVEVNSGPISINDPTEDFSMLNQIAGAEKCDSTIQVDDTQEIKDSLVDTSVMQASGSESMDKTTFYDALEPLNSLSIEETPCVSKPVETVKSPMTPKSKKKSESLFRKMIERSPYLKSKPIASSSKVEDLSDSTIVTEEEHSREIKRIRDARQMPAGMLVKSSFVVLLDEVPSPPSHRLTVTEVVDAETGKPRLDVLKNHFILEGRIDEEAALRIINDGATLLRAEETMMTVEAPVTICGDIHGQFYDLMKLFEVGGDPETINYLFLGDYVDRGYFGIECVLYLWALKLCYPTKMFLLRGLVKYSEEVYNACMNAFDCLPLAALVNKQFLCVHGGLSPQILVLEDFRWLNRFREPPSHGPMCDLLWSDPTENYGNEKHSKYFIHNSVRGCSYSYSYAACCDFLKKNDLLCIIRAHEAQDAGYRMYRNDERTDFPSLLTIFSAPNYLDVYKNMGAVIKYQGGVLNVRQFFCSPHPYWLPNFLDVFTWSLPFVCERVTEILVGVLNICTDDELASEASLEEDAAANSRNEVIKNKIRAIAKMARVFSVLRKENEMVLKLKGLTPTGFLPMGALSGGKQSLENMLKSWENLSFDEVKRLDAINERMPPFKDVPPTPADEEKPAAGATKKKQES</sequence>
<comment type="catalytic activity">
    <reaction evidence="10">
        <text>O-phospho-L-threonyl-[protein] + H2O = L-threonyl-[protein] + phosphate</text>
        <dbReference type="Rhea" id="RHEA:47004"/>
        <dbReference type="Rhea" id="RHEA-COMP:11060"/>
        <dbReference type="Rhea" id="RHEA-COMP:11605"/>
        <dbReference type="ChEBI" id="CHEBI:15377"/>
        <dbReference type="ChEBI" id="CHEBI:30013"/>
        <dbReference type="ChEBI" id="CHEBI:43474"/>
        <dbReference type="ChEBI" id="CHEBI:61977"/>
        <dbReference type="EC" id="3.1.3.16"/>
    </reaction>
</comment>
<dbReference type="GO" id="GO:0033192">
    <property type="term" value="F:calmodulin-dependent protein phosphatase activity"/>
    <property type="evidence" value="ECO:0007669"/>
    <property type="project" value="InterPro"/>
</dbReference>
<evidence type="ECO:0000259" key="12">
    <source>
        <dbReference type="SMART" id="SM00156"/>
    </source>
</evidence>
<evidence type="ECO:0000256" key="7">
    <source>
        <dbReference type="ARBA" id="ARBA00022912"/>
    </source>
</evidence>
<dbReference type="InterPro" id="IPR004843">
    <property type="entry name" value="Calcineurin-like_PHP"/>
</dbReference>
<feature type="region of interest" description="Disordered" evidence="11">
    <location>
        <begin position="932"/>
        <end position="961"/>
    </location>
</feature>
<dbReference type="GO" id="GO:0097720">
    <property type="term" value="P:calcineurin-mediated signaling"/>
    <property type="evidence" value="ECO:0007669"/>
    <property type="project" value="InterPro"/>
</dbReference>
<evidence type="ECO:0000256" key="1">
    <source>
        <dbReference type="ARBA" id="ARBA00001965"/>
    </source>
</evidence>
<evidence type="ECO:0000256" key="9">
    <source>
        <dbReference type="ARBA" id="ARBA00047761"/>
    </source>
</evidence>
<dbReference type="InterPro" id="IPR006186">
    <property type="entry name" value="Ser/Thr-sp_prot-phosphatase"/>
</dbReference>
<feature type="region of interest" description="Disordered" evidence="11">
    <location>
        <begin position="210"/>
        <end position="240"/>
    </location>
</feature>
<evidence type="ECO:0000256" key="8">
    <source>
        <dbReference type="ARBA" id="ARBA00023004"/>
    </source>
</evidence>
<dbReference type="EMBL" id="JAAOIC020000023">
    <property type="protein sequence ID" value="KAG8040297.1"/>
    <property type="molecule type" value="Genomic_DNA"/>
</dbReference>
<dbReference type="SMART" id="SM00156">
    <property type="entry name" value="PP2Ac"/>
    <property type="match status" value="1"/>
</dbReference>
<reference evidence="13" key="1">
    <citation type="submission" date="2020-03" db="EMBL/GenBank/DDBJ databases">
        <authorList>
            <person name="Chebbi M.A."/>
            <person name="Drezen J.M."/>
        </authorList>
    </citation>
    <scope>NUCLEOTIDE SEQUENCE</scope>
    <source>
        <tissue evidence="13">Whole body</tissue>
    </source>
</reference>
<evidence type="ECO:0000313" key="13">
    <source>
        <dbReference type="EMBL" id="KAG8040297.1"/>
    </source>
</evidence>
<keyword evidence="4" id="KW-0479">Metal-binding</keyword>
<feature type="region of interest" description="Disordered" evidence="11">
    <location>
        <begin position="138"/>
        <end position="157"/>
    </location>
</feature>
<gene>
    <name evidence="13" type="ORF">G9C98_000868</name>
</gene>
<keyword evidence="7" id="KW-0904">Protein phosphatase</keyword>
<feature type="domain" description="Serine/threonine specific protein phosphatases" evidence="12">
    <location>
        <begin position="538"/>
        <end position="812"/>
    </location>
</feature>
<feature type="compositionally biased region" description="Basic and acidic residues" evidence="11">
    <location>
        <begin position="55"/>
        <end position="65"/>
    </location>
</feature>
<dbReference type="EC" id="3.1.3.16" evidence="3"/>
<dbReference type="InterPro" id="IPR043360">
    <property type="entry name" value="PP2B"/>
</dbReference>
<comment type="caution">
    <text evidence="13">The sequence shown here is derived from an EMBL/GenBank/DDBJ whole genome shotgun (WGS) entry which is preliminary data.</text>
</comment>
<feature type="compositionally biased region" description="Polar residues" evidence="11">
    <location>
        <begin position="66"/>
        <end position="82"/>
    </location>
</feature>
<feature type="compositionally biased region" description="Basic and acidic residues" evidence="11">
    <location>
        <begin position="29"/>
        <end position="38"/>
    </location>
</feature>
<evidence type="ECO:0000256" key="3">
    <source>
        <dbReference type="ARBA" id="ARBA00013081"/>
    </source>
</evidence>
<feature type="region of interest" description="Disordered" evidence="11">
    <location>
        <begin position="1"/>
        <end position="86"/>
    </location>
</feature>
<accession>A0A8J5R4E3</accession>
<proteinExistence type="inferred from homology"/>
<keyword evidence="14" id="KW-1185">Reference proteome</keyword>
<evidence type="ECO:0000256" key="2">
    <source>
        <dbReference type="ARBA" id="ARBA00009905"/>
    </source>
</evidence>
<protein>
    <recommendedName>
        <fullName evidence="3">protein-serine/threonine phosphatase</fullName>
        <ecNumber evidence="3">3.1.3.16</ecNumber>
    </recommendedName>
</protein>
<evidence type="ECO:0000256" key="4">
    <source>
        <dbReference type="ARBA" id="ARBA00022723"/>
    </source>
</evidence>
<comment type="similarity">
    <text evidence="2">Belongs to the PPP phosphatase family. PP-2B subfamily.</text>
</comment>
<feature type="compositionally biased region" description="Polar residues" evidence="11">
    <location>
        <begin position="223"/>
        <end position="233"/>
    </location>
</feature>
<dbReference type="InterPro" id="IPR041751">
    <property type="entry name" value="MPP_PP2B"/>
</dbReference>
<keyword evidence="6" id="KW-0112">Calmodulin-binding</keyword>
<dbReference type="PANTHER" id="PTHR45673">
    <property type="entry name" value="SERINE/THREONINE-PROTEIN PHOSPHATASE 2B CATALYTIC SUBUNIT 1-RELATED"/>
    <property type="match status" value="1"/>
</dbReference>
<comment type="catalytic activity">
    <reaction evidence="9">
        <text>O-phospho-L-seryl-[protein] + H2O = L-seryl-[protein] + phosphate</text>
        <dbReference type="Rhea" id="RHEA:20629"/>
        <dbReference type="Rhea" id="RHEA-COMP:9863"/>
        <dbReference type="Rhea" id="RHEA-COMP:11604"/>
        <dbReference type="ChEBI" id="CHEBI:15377"/>
        <dbReference type="ChEBI" id="CHEBI:29999"/>
        <dbReference type="ChEBI" id="CHEBI:43474"/>
        <dbReference type="ChEBI" id="CHEBI:83421"/>
        <dbReference type="EC" id="3.1.3.16"/>
    </reaction>
</comment>
<dbReference type="AlphaFoldDB" id="A0A8J5R4E3"/>
<dbReference type="Pfam" id="PF00149">
    <property type="entry name" value="Metallophos"/>
    <property type="match status" value="1"/>
</dbReference>